<dbReference type="RefSeq" id="WP_344632173.1">
    <property type="nucleotide sequence ID" value="NZ_BAAATJ010000017.1"/>
</dbReference>
<gene>
    <name evidence="3" type="ORF">GCM10010420_37160</name>
</gene>
<protein>
    <submittedName>
        <fullName evidence="3">PPE domain-containing protein</fullName>
    </submittedName>
</protein>
<dbReference type="InterPro" id="IPR046701">
    <property type="entry name" value="DUF6571"/>
</dbReference>
<dbReference type="EMBL" id="BAAATJ010000017">
    <property type="protein sequence ID" value="GAA2405821.1"/>
    <property type="molecule type" value="Genomic_DNA"/>
</dbReference>
<dbReference type="Pfam" id="PF20211">
    <property type="entry name" value="DUF6571"/>
    <property type="match status" value="1"/>
</dbReference>
<evidence type="ECO:0000256" key="1">
    <source>
        <dbReference type="SAM" id="Coils"/>
    </source>
</evidence>
<feature type="domain" description="DUF6571" evidence="2">
    <location>
        <begin position="326"/>
        <end position="704"/>
    </location>
</feature>
<comment type="caution">
    <text evidence="3">The sequence shown here is derived from an EMBL/GenBank/DDBJ whole genome shotgun (WGS) entry which is preliminary data.</text>
</comment>
<organism evidence="3 4">
    <name type="scientific">Streptomyces glaucosporus</name>
    <dbReference type="NCBI Taxonomy" id="284044"/>
    <lineage>
        <taxon>Bacteria</taxon>
        <taxon>Bacillati</taxon>
        <taxon>Actinomycetota</taxon>
        <taxon>Actinomycetes</taxon>
        <taxon>Kitasatosporales</taxon>
        <taxon>Streptomycetaceae</taxon>
        <taxon>Streptomyces</taxon>
    </lineage>
</organism>
<keyword evidence="4" id="KW-1185">Reference proteome</keyword>
<sequence length="767" mass="83960">MKLDALRFADFSKLDTAIGDWSEMITKLQSLKEDADSRLKGKADKADWTGYNAAVTREFIAKTAHEFADAHTQATSIRNILRDARDELVDYRRQLNDAIERGLKKNLTVRSNPDGGFTVTMNIHPDRAAKGTEVPDHSPQDAENLRDEIQNILTKAAESDSTAARALKALADQSPHGFSDASYKDRDAAAEALKAADRAAKLADRPEDMSPEEFDELNRLLKEHNGDSLFAEQFATALGPKGVLEFWAGLNDPHLNMELGQARVKQYGDLQEHLGLTLATATQSDSAGMQRWERDMVNLGGEFVPDKNNPRAMGVQVMSNLMRWGDFDDKFLTSYGNELMRLEKERSGNGRNAAAAWLQFPTDPMLNRTGTDGGSDPMTGYMMALSRSPEAATEFFSGTFVTKDEDHDFLRDTDGDGNKGKVGLTNFQYLFEERDWPKEHDSEMKESVTGQNALGWALEAAATGHPAGQQPTPDLPPHSPEQARLVEQIVNSVSDDSERLTKRGYLSDSLGQIAAEYLPDINRAMADDKHGNTDLLFPVAGTAAELDHNDVTRFLVSVGQNPEGYAKVEMGQKAYMTNLMDYHLNPELPEDKRYPQDPQTTIEDIARRSGEVSGTLAIGRQEAVLGEAHQKDEDYQKSMGQVKNIISGTIGTGIGVGTSFIATPAGGAAAGGAAGTVSSVVLEQIFGNLEPNNLKDAGKNEGVRWEMARQNSTEHGQVAALEAAKAHDLPYRNRVADWVLKGNEIGFANASVNVSRMADDLDTNIPN</sequence>
<reference evidence="4" key="1">
    <citation type="journal article" date="2019" name="Int. J. Syst. Evol. Microbiol.">
        <title>The Global Catalogue of Microorganisms (GCM) 10K type strain sequencing project: providing services to taxonomists for standard genome sequencing and annotation.</title>
        <authorList>
            <consortium name="The Broad Institute Genomics Platform"/>
            <consortium name="The Broad Institute Genome Sequencing Center for Infectious Disease"/>
            <person name="Wu L."/>
            <person name="Ma J."/>
        </authorList>
    </citation>
    <scope>NUCLEOTIDE SEQUENCE [LARGE SCALE GENOMIC DNA]</scope>
    <source>
        <strain evidence="4">JCM 6921</strain>
    </source>
</reference>
<evidence type="ECO:0000259" key="2">
    <source>
        <dbReference type="Pfam" id="PF20211"/>
    </source>
</evidence>
<dbReference type="Proteomes" id="UP001500058">
    <property type="component" value="Unassembled WGS sequence"/>
</dbReference>
<feature type="coiled-coil region" evidence="1">
    <location>
        <begin position="74"/>
        <end position="101"/>
    </location>
</feature>
<evidence type="ECO:0000313" key="4">
    <source>
        <dbReference type="Proteomes" id="UP001500058"/>
    </source>
</evidence>
<accession>A0ABP5VP66</accession>
<evidence type="ECO:0000313" key="3">
    <source>
        <dbReference type="EMBL" id="GAA2405821.1"/>
    </source>
</evidence>
<keyword evidence="1" id="KW-0175">Coiled coil</keyword>
<name>A0ABP5VP66_9ACTN</name>
<proteinExistence type="predicted"/>